<feature type="transmembrane region" description="Helical" evidence="9">
    <location>
        <begin position="67"/>
        <end position="87"/>
    </location>
</feature>
<evidence type="ECO:0000256" key="6">
    <source>
        <dbReference type="ARBA" id="ARBA00022989"/>
    </source>
</evidence>
<feature type="transmembrane region" description="Helical" evidence="9">
    <location>
        <begin position="456"/>
        <end position="475"/>
    </location>
</feature>
<keyword evidence="12" id="KW-1185">Reference proteome</keyword>
<keyword evidence="4" id="KW-1003">Cell membrane</keyword>
<dbReference type="EMBL" id="PVBT01000009">
    <property type="protein sequence ID" value="PRD49823.1"/>
    <property type="molecule type" value="Genomic_DNA"/>
</dbReference>
<keyword evidence="6 9" id="KW-1133">Transmembrane helix</keyword>
<evidence type="ECO:0000256" key="1">
    <source>
        <dbReference type="ARBA" id="ARBA00004651"/>
    </source>
</evidence>
<comment type="similarity">
    <text evidence="2">Belongs to the major facilitator superfamily. EmrB family.</text>
</comment>
<dbReference type="InterPro" id="IPR011701">
    <property type="entry name" value="MFS"/>
</dbReference>
<dbReference type="GO" id="GO:0022857">
    <property type="term" value="F:transmembrane transporter activity"/>
    <property type="evidence" value="ECO:0007669"/>
    <property type="project" value="InterPro"/>
</dbReference>
<evidence type="ECO:0000313" key="12">
    <source>
        <dbReference type="Proteomes" id="UP000238563"/>
    </source>
</evidence>
<dbReference type="PROSITE" id="PS50850">
    <property type="entry name" value="MFS"/>
    <property type="match status" value="1"/>
</dbReference>
<evidence type="ECO:0000259" key="10">
    <source>
        <dbReference type="PROSITE" id="PS50850"/>
    </source>
</evidence>
<evidence type="ECO:0000256" key="8">
    <source>
        <dbReference type="SAM" id="MobiDB-lite"/>
    </source>
</evidence>
<dbReference type="PANTHER" id="PTHR42718">
    <property type="entry name" value="MAJOR FACILITATOR SUPERFAMILY MULTIDRUG TRANSPORTER MFSC"/>
    <property type="match status" value="1"/>
</dbReference>
<feature type="transmembrane region" description="Helical" evidence="9">
    <location>
        <begin position="26"/>
        <end position="47"/>
    </location>
</feature>
<dbReference type="RefSeq" id="WP_105737420.1">
    <property type="nucleotide sequence ID" value="NZ_PVBT01000009.1"/>
</dbReference>
<feature type="transmembrane region" description="Helical" evidence="9">
    <location>
        <begin position="94"/>
        <end position="114"/>
    </location>
</feature>
<dbReference type="AlphaFoldDB" id="A0A2S9JAK0"/>
<keyword evidence="7 9" id="KW-0472">Membrane</keyword>
<evidence type="ECO:0000256" key="2">
    <source>
        <dbReference type="ARBA" id="ARBA00008537"/>
    </source>
</evidence>
<comment type="subcellular location">
    <subcellularLocation>
        <location evidence="1">Cell membrane</location>
        <topology evidence="1">Multi-pass membrane protein</topology>
    </subcellularLocation>
</comment>
<feature type="transmembrane region" description="Helical" evidence="9">
    <location>
        <begin position="184"/>
        <end position="203"/>
    </location>
</feature>
<feature type="transmembrane region" description="Helical" evidence="9">
    <location>
        <begin position="374"/>
        <end position="396"/>
    </location>
</feature>
<organism evidence="11 12">
    <name type="scientific">Phyllobacterium myrsinacearum</name>
    <dbReference type="NCBI Taxonomy" id="28101"/>
    <lineage>
        <taxon>Bacteria</taxon>
        <taxon>Pseudomonadati</taxon>
        <taxon>Pseudomonadota</taxon>
        <taxon>Alphaproteobacteria</taxon>
        <taxon>Hyphomicrobiales</taxon>
        <taxon>Phyllobacteriaceae</taxon>
        <taxon>Phyllobacterium</taxon>
    </lineage>
</organism>
<feature type="domain" description="Major facilitator superfamily (MFS) profile" evidence="10">
    <location>
        <begin position="29"/>
        <end position="483"/>
    </location>
</feature>
<feature type="compositionally biased region" description="Polar residues" evidence="8">
    <location>
        <begin position="1"/>
        <end position="12"/>
    </location>
</feature>
<sequence length="486" mass="50979">MTGSSGYNTTHGQSERRRSESIPMDLWAKCTILATGSFVSMLTATVINAGLPALGSAFGQSFDSIQWVATVYILAMAATIPASGWLGRRFGVTVVWLYCLAAFTFLSCACAIAPSISILVAFRILLGLVGGILVPTTQMQLVLLAGPGRLGRIMAVLGLPIIVAPALGLSMGGALLSWGDWPALFWINVPIGFIALSCGWKWLPRVEKMQVEKLDVLGLVVLSSAIPLLIWGLTELTHSGGQGNGVYGLWAAGMGTVFLSVFLFYAIRTPGAILKVRLLARSQLALSACVILAFGFVAFGAQIALPLYYLFVRGESADTMALLVLPQAIGIGVALPLAGWLTDKDWGSRSLVIGMALTILGTTGLALAEVHTSNILLGSLLFLRGVGLSMVSMPALTGALVGLERENVPNAVPLMNVLNRVGGALGTAIVTAVYAAGKTNLDGPAAALAGFSRANWTLVAVVVLSLVPAIALAIMEFRRTRRQTQG</sequence>
<dbReference type="Gene3D" id="1.20.1720.10">
    <property type="entry name" value="Multidrug resistance protein D"/>
    <property type="match status" value="1"/>
</dbReference>
<accession>A0A2S9JAK0</accession>
<name>A0A2S9JAK0_9HYPH</name>
<feature type="transmembrane region" description="Helical" evidence="9">
    <location>
        <begin position="156"/>
        <end position="178"/>
    </location>
</feature>
<reference evidence="11 12" key="1">
    <citation type="submission" date="2018-02" db="EMBL/GenBank/DDBJ databases">
        <title>The draft genome of Phyllobacterium myrsinacearum DSM5892.</title>
        <authorList>
            <person name="Li L."/>
            <person name="Liu L."/>
            <person name="Zhang X."/>
            <person name="Wang T."/>
        </authorList>
    </citation>
    <scope>NUCLEOTIDE SEQUENCE [LARGE SCALE GENOMIC DNA]</scope>
    <source>
        <strain evidence="11 12">DSM 5892</strain>
    </source>
</reference>
<feature type="region of interest" description="Disordered" evidence="8">
    <location>
        <begin position="1"/>
        <end position="20"/>
    </location>
</feature>
<dbReference type="PANTHER" id="PTHR42718:SF9">
    <property type="entry name" value="MAJOR FACILITATOR SUPERFAMILY MULTIDRUG TRANSPORTER MFSC"/>
    <property type="match status" value="1"/>
</dbReference>
<evidence type="ECO:0000256" key="5">
    <source>
        <dbReference type="ARBA" id="ARBA00022692"/>
    </source>
</evidence>
<keyword evidence="5 9" id="KW-0812">Transmembrane</keyword>
<feature type="transmembrane region" description="Helical" evidence="9">
    <location>
        <begin position="120"/>
        <end position="144"/>
    </location>
</feature>
<dbReference type="GO" id="GO:0005886">
    <property type="term" value="C:plasma membrane"/>
    <property type="evidence" value="ECO:0007669"/>
    <property type="project" value="UniProtKB-SubCell"/>
</dbReference>
<proteinExistence type="inferred from homology"/>
<evidence type="ECO:0000256" key="9">
    <source>
        <dbReference type="SAM" id="Phobius"/>
    </source>
</evidence>
<dbReference type="InterPro" id="IPR004638">
    <property type="entry name" value="EmrB-like"/>
</dbReference>
<feature type="transmembrane region" description="Helical" evidence="9">
    <location>
        <begin position="317"/>
        <end position="338"/>
    </location>
</feature>
<dbReference type="InterPro" id="IPR020846">
    <property type="entry name" value="MFS_dom"/>
</dbReference>
<dbReference type="InterPro" id="IPR036259">
    <property type="entry name" value="MFS_trans_sf"/>
</dbReference>
<feature type="transmembrane region" description="Helical" evidence="9">
    <location>
        <begin position="215"/>
        <end position="234"/>
    </location>
</feature>
<dbReference type="Proteomes" id="UP000238563">
    <property type="component" value="Unassembled WGS sequence"/>
</dbReference>
<evidence type="ECO:0000256" key="4">
    <source>
        <dbReference type="ARBA" id="ARBA00022475"/>
    </source>
</evidence>
<keyword evidence="3" id="KW-0813">Transport</keyword>
<evidence type="ECO:0000256" key="3">
    <source>
        <dbReference type="ARBA" id="ARBA00022448"/>
    </source>
</evidence>
<protein>
    <submittedName>
        <fullName evidence="11">Drug resistance transporter</fullName>
    </submittedName>
</protein>
<dbReference type="OrthoDB" id="9812221at2"/>
<dbReference type="Pfam" id="PF07690">
    <property type="entry name" value="MFS_1"/>
    <property type="match status" value="1"/>
</dbReference>
<evidence type="ECO:0000256" key="7">
    <source>
        <dbReference type="ARBA" id="ARBA00023136"/>
    </source>
</evidence>
<feature type="transmembrane region" description="Helical" evidence="9">
    <location>
        <begin position="246"/>
        <end position="267"/>
    </location>
</feature>
<comment type="caution">
    <text evidence="11">The sequence shown here is derived from an EMBL/GenBank/DDBJ whole genome shotgun (WGS) entry which is preliminary data.</text>
</comment>
<feature type="transmembrane region" description="Helical" evidence="9">
    <location>
        <begin position="288"/>
        <end position="311"/>
    </location>
</feature>
<dbReference type="NCBIfam" id="TIGR00711">
    <property type="entry name" value="efflux_EmrB"/>
    <property type="match status" value="1"/>
</dbReference>
<evidence type="ECO:0000313" key="11">
    <source>
        <dbReference type="EMBL" id="PRD49823.1"/>
    </source>
</evidence>
<gene>
    <name evidence="11" type="ORF">C5750_23600</name>
</gene>
<dbReference type="SUPFAM" id="SSF103473">
    <property type="entry name" value="MFS general substrate transporter"/>
    <property type="match status" value="1"/>
</dbReference>
<feature type="transmembrane region" description="Helical" evidence="9">
    <location>
        <begin position="417"/>
        <end position="436"/>
    </location>
</feature>
<dbReference type="Gene3D" id="1.20.1250.20">
    <property type="entry name" value="MFS general substrate transporter like domains"/>
    <property type="match status" value="1"/>
</dbReference>
<feature type="transmembrane region" description="Helical" evidence="9">
    <location>
        <begin position="350"/>
        <end position="368"/>
    </location>
</feature>